<dbReference type="Proteomes" id="UP000288096">
    <property type="component" value="Unassembled WGS sequence"/>
</dbReference>
<accession>A0A401G2A5</accession>
<reference evidence="2" key="1">
    <citation type="submission" date="2017-11" db="EMBL/GenBank/DDBJ databases">
        <authorList>
            <person name="Watanabe M."/>
            <person name="Kojima H."/>
        </authorList>
    </citation>
    <scope>NUCLEOTIDE SEQUENCE [LARGE SCALE GENOMIC DNA]</scope>
    <source>
        <strain evidence="2">Tokyo 01</strain>
    </source>
</reference>
<dbReference type="EMBL" id="BEXT01000001">
    <property type="protein sequence ID" value="GBC63291.1"/>
    <property type="molecule type" value="Genomic_DNA"/>
</dbReference>
<dbReference type="OrthoDB" id="5422239at2"/>
<evidence type="ECO:0000313" key="2">
    <source>
        <dbReference type="Proteomes" id="UP000288096"/>
    </source>
</evidence>
<protein>
    <submittedName>
        <fullName evidence="1">Uncharacterized protein</fullName>
    </submittedName>
</protein>
<proteinExistence type="predicted"/>
<dbReference type="RefSeq" id="WP_124330377.1">
    <property type="nucleotide sequence ID" value="NZ_BEXT01000001.1"/>
</dbReference>
<keyword evidence="2" id="KW-1185">Reference proteome</keyword>
<sequence>MLCSIAKLGDEKVESIRKLEEGLGKSLLAFSCHDLQPVQLSDDELAKIQKLEGELGLSLVAVSA</sequence>
<dbReference type="AlphaFoldDB" id="A0A401G2A5"/>
<name>A0A401G2A5_9BACT</name>
<reference evidence="2" key="2">
    <citation type="submission" date="2019-01" db="EMBL/GenBank/DDBJ databases">
        <title>Genome sequence of Desulfonema ishimotonii strain Tokyo 01.</title>
        <authorList>
            <person name="Fukui M."/>
        </authorList>
    </citation>
    <scope>NUCLEOTIDE SEQUENCE [LARGE SCALE GENOMIC DNA]</scope>
    <source>
        <strain evidence="2">Tokyo 01</strain>
    </source>
</reference>
<evidence type="ECO:0000313" key="1">
    <source>
        <dbReference type="EMBL" id="GBC63291.1"/>
    </source>
</evidence>
<comment type="caution">
    <text evidence="1">The sequence shown here is derived from an EMBL/GenBank/DDBJ whole genome shotgun (WGS) entry which is preliminary data.</text>
</comment>
<organism evidence="1 2">
    <name type="scientific">Desulfonema ishimotonii</name>
    <dbReference type="NCBI Taxonomy" id="45657"/>
    <lineage>
        <taxon>Bacteria</taxon>
        <taxon>Pseudomonadati</taxon>
        <taxon>Thermodesulfobacteriota</taxon>
        <taxon>Desulfobacteria</taxon>
        <taxon>Desulfobacterales</taxon>
        <taxon>Desulfococcaceae</taxon>
        <taxon>Desulfonema</taxon>
    </lineage>
</organism>
<gene>
    <name evidence="1" type="ORF">DENIS_4285</name>
</gene>